<dbReference type="EMBL" id="AK364377">
    <property type="protein sequence ID" value="BAJ95580.1"/>
    <property type="molecule type" value="mRNA"/>
</dbReference>
<dbReference type="PANTHER" id="PTHR31642">
    <property type="entry name" value="TRICHOTHECENE 3-O-ACETYLTRANSFERASE"/>
    <property type="match status" value="1"/>
</dbReference>
<keyword evidence="2" id="KW-0808">Transferase</keyword>
<dbReference type="AlphaFoldDB" id="F2DKF9"/>
<dbReference type="Gene3D" id="3.30.559.10">
    <property type="entry name" value="Chloramphenicol acetyltransferase-like domain"/>
    <property type="match status" value="2"/>
</dbReference>
<evidence type="ECO:0000313" key="4">
    <source>
        <dbReference type="EMBL" id="BAJ95580.1"/>
    </source>
</evidence>
<dbReference type="InterPro" id="IPR050317">
    <property type="entry name" value="Plant_Fungal_Acyltransferase"/>
</dbReference>
<sequence length="469" mass="51644">MTIQVVSRHVVKASPCVEPYVLAVSNLDLIHRSTQSSVACIYRKPASGDFSAVTAAFHAELPAFLNYFFPLAGRIVTNTSSGHPEVQCCNQGAELVIGHAGVDLGSLDWSRSDESLNRIKLAHAADVALSVQLVSFTCGGFAVVWATNSLIAGDGEAASMLVRMWSEFLCVGTIAVPNHDRSLFLRPRDPPSYDASMDGMFTPWHHEHEVNTLTAQENLVERLYYVHGRDIERLRQMASRGGQRSSRVQALSAYIWKVVAGVVAASTRQEKRCRMGWWVDGRQRLRAPALRNYVGNATTYVVEEAAVDTILQAPLADVSATVREAITSVDYEERYKQVVDWLEKHNPAPPPQGGRRRRFVEAATVGLGSPTVSQMVWASFAGDTDFGFGEAALAMPMPVSASTMKLCSGYLCVVSRPSDEAPWIIRACIWPRLAAALESDEQRIFNPLTAEFLGFSQRRSTAWDARPRL</sequence>
<dbReference type="GO" id="GO:0016747">
    <property type="term" value="F:acyltransferase activity, transferring groups other than amino-acyl groups"/>
    <property type="evidence" value="ECO:0007669"/>
    <property type="project" value="UniProtKB-ARBA"/>
</dbReference>
<comment type="similarity">
    <text evidence="1">Belongs to the plant acyltransferase family.</text>
</comment>
<reference evidence="4" key="1">
    <citation type="journal article" date="2011" name="Plant Physiol.">
        <title>Comprehensive sequence analysis of 24,783 barley full-length cDNAs derived from 12 clone libraries.</title>
        <authorList>
            <person name="Matsumoto T."/>
            <person name="Tanaka T."/>
            <person name="Sakai H."/>
            <person name="Amano N."/>
            <person name="Kanamori H."/>
            <person name="Kurita K."/>
            <person name="Kikuta A."/>
            <person name="Kamiya K."/>
            <person name="Yamamoto M."/>
            <person name="Ikawa H."/>
            <person name="Fujii N."/>
            <person name="Hori K."/>
            <person name="Itoh T."/>
            <person name="Sato K."/>
        </authorList>
    </citation>
    <scope>NUCLEOTIDE SEQUENCE</scope>
    <source>
        <tissue evidence="4">Shoot and root</tissue>
    </source>
</reference>
<evidence type="ECO:0000256" key="2">
    <source>
        <dbReference type="ARBA" id="ARBA00022679"/>
    </source>
</evidence>
<organism evidence="4">
    <name type="scientific">Hordeum vulgare subsp. vulgare</name>
    <name type="common">Domesticated barley</name>
    <dbReference type="NCBI Taxonomy" id="112509"/>
    <lineage>
        <taxon>Eukaryota</taxon>
        <taxon>Viridiplantae</taxon>
        <taxon>Streptophyta</taxon>
        <taxon>Embryophyta</taxon>
        <taxon>Tracheophyta</taxon>
        <taxon>Spermatophyta</taxon>
        <taxon>Magnoliopsida</taxon>
        <taxon>Liliopsida</taxon>
        <taxon>Poales</taxon>
        <taxon>Poaceae</taxon>
        <taxon>BOP clade</taxon>
        <taxon>Pooideae</taxon>
        <taxon>Triticodae</taxon>
        <taxon>Triticeae</taxon>
        <taxon>Hordeinae</taxon>
        <taxon>Hordeum</taxon>
    </lineage>
</organism>
<protein>
    <submittedName>
        <fullName evidence="4">Predicted protein</fullName>
    </submittedName>
</protein>
<evidence type="ECO:0000256" key="3">
    <source>
        <dbReference type="ARBA" id="ARBA00023315"/>
    </source>
</evidence>
<accession>F2DKF9</accession>
<dbReference type="InterPro" id="IPR023213">
    <property type="entry name" value="CAT-like_dom_sf"/>
</dbReference>
<dbReference type="Pfam" id="PF02458">
    <property type="entry name" value="Transferase"/>
    <property type="match status" value="1"/>
</dbReference>
<name>F2DKF9_HORVV</name>
<dbReference type="PANTHER" id="PTHR31642:SF178">
    <property type="entry name" value="OMEGA-HYDROXYPALMITATE O-FERULOYL TRANSFERASE"/>
    <property type="match status" value="1"/>
</dbReference>
<keyword evidence="3" id="KW-0012">Acyltransferase</keyword>
<evidence type="ECO:0000256" key="1">
    <source>
        <dbReference type="ARBA" id="ARBA00009861"/>
    </source>
</evidence>
<proteinExistence type="evidence at transcript level"/>